<dbReference type="SUPFAM" id="SSF51735">
    <property type="entry name" value="NAD(P)-binding Rossmann-fold domains"/>
    <property type="match status" value="1"/>
</dbReference>
<sequence length="204" mass="22834">MAMLPVMLDMAQFPVVVVGGEAEAEWKIQVLLEARAHITAVSPDASPAIREWAKQALITWLPRCVTEGDFVDSRITYIATHDMDELRKAWEWAKAYHHLINVVDTPALCEFYSASHFRRDSLVISVSTSGQAPALAKALCLRLQSEFGRKWANLVCEIADLRKQGTPAPTLKERAWELVQSNFVSNDETTQRLAVEGEGRQARS</sequence>
<reference evidence="7 8" key="1">
    <citation type="journal article" date="2014" name="BMC Genomics">
        <title>Comparison of environmental and isolate Sulfobacillus genomes reveals diverse carbon, sulfur, nitrogen, and hydrogen metabolisms.</title>
        <authorList>
            <person name="Justice N.B."/>
            <person name="Norman A."/>
            <person name="Brown C.T."/>
            <person name="Singh A."/>
            <person name="Thomas B.C."/>
            <person name="Banfield J.F."/>
        </authorList>
    </citation>
    <scope>NUCLEOTIDE SEQUENCE [LARGE SCALE GENOMIC DNA]</scope>
    <source>
        <strain evidence="7">AMDSBA1</strain>
    </source>
</reference>
<dbReference type="InterPro" id="IPR036291">
    <property type="entry name" value="NAD(P)-bd_dom_sf"/>
</dbReference>
<organism evidence="7 8">
    <name type="scientific">Sulfobacillus benefaciens</name>
    <dbReference type="NCBI Taxonomy" id="453960"/>
    <lineage>
        <taxon>Bacteria</taxon>
        <taxon>Bacillati</taxon>
        <taxon>Bacillota</taxon>
        <taxon>Clostridia</taxon>
        <taxon>Eubacteriales</taxon>
        <taxon>Clostridiales Family XVII. Incertae Sedis</taxon>
        <taxon>Sulfobacillus</taxon>
    </lineage>
</organism>
<keyword evidence="3" id="KW-0560">Oxidoreductase</keyword>
<dbReference type="InterPro" id="IPR028161">
    <property type="entry name" value="Met8-like"/>
</dbReference>
<evidence type="ECO:0000256" key="4">
    <source>
        <dbReference type="ARBA" id="ARBA00023027"/>
    </source>
</evidence>
<dbReference type="EC" id="1.3.1.76" evidence="2"/>
<evidence type="ECO:0000256" key="6">
    <source>
        <dbReference type="ARBA" id="ARBA00047561"/>
    </source>
</evidence>
<proteinExistence type="predicted"/>
<evidence type="ECO:0000313" key="8">
    <source>
        <dbReference type="Proteomes" id="UP000242699"/>
    </source>
</evidence>
<keyword evidence="4" id="KW-0520">NAD</keyword>
<protein>
    <recommendedName>
        <fullName evidence="2">precorrin-2 dehydrogenase</fullName>
        <ecNumber evidence="2">1.3.1.76</ecNumber>
    </recommendedName>
</protein>
<dbReference type="PANTHER" id="PTHR35330:SF1">
    <property type="entry name" value="SIROHEME BIOSYNTHESIS PROTEIN MET8"/>
    <property type="match status" value="1"/>
</dbReference>
<dbReference type="UniPathway" id="UPA00262">
    <property type="reaction ID" value="UER00222"/>
</dbReference>
<comment type="catalytic activity">
    <reaction evidence="6">
        <text>precorrin-2 + NAD(+) = sirohydrochlorin + NADH + 2 H(+)</text>
        <dbReference type="Rhea" id="RHEA:15613"/>
        <dbReference type="ChEBI" id="CHEBI:15378"/>
        <dbReference type="ChEBI" id="CHEBI:57540"/>
        <dbReference type="ChEBI" id="CHEBI:57945"/>
        <dbReference type="ChEBI" id="CHEBI:58351"/>
        <dbReference type="ChEBI" id="CHEBI:58827"/>
        <dbReference type="EC" id="1.3.1.76"/>
    </reaction>
</comment>
<dbReference type="Proteomes" id="UP000242699">
    <property type="component" value="Unassembled WGS sequence"/>
</dbReference>
<evidence type="ECO:0000256" key="5">
    <source>
        <dbReference type="ARBA" id="ARBA00023244"/>
    </source>
</evidence>
<comment type="pathway">
    <text evidence="1">Porphyrin-containing compound metabolism; siroheme biosynthesis; sirohydrochlorin from precorrin-2: step 1/1.</text>
</comment>
<evidence type="ECO:0000256" key="1">
    <source>
        <dbReference type="ARBA" id="ARBA00005010"/>
    </source>
</evidence>
<dbReference type="GO" id="GO:0043115">
    <property type="term" value="F:precorrin-2 dehydrogenase activity"/>
    <property type="evidence" value="ECO:0007669"/>
    <property type="project" value="UniProtKB-EC"/>
</dbReference>
<gene>
    <name evidence="7" type="ORF">C7B43_14480</name>
</gene>
<dbReference type="InterPro" id="IPR006367">
    <property type="entry name" value="Sirohaem_synthase_N"/>
</dbReference>
<dbReference type="Gene3D" id="3.40.50.720">
    <property type="entry name" value="NAD(P)-binding Rossmann-like Domain"/>
    <property type="match status" value="1"/>
</dbReference>
<evidence type="ECO:0000256" key="2">
    <source>
        <dbReference type="ARBA" id="ARBA00012400"/>
    </source>
</evidence>
<keyword evidence="5" id="KW-0627">Porphyrin biosynthesis</keyword>
<dbReference type="GO" id="GO:0019354">
    <property type="term" value="P:siroheme biosynthetic process"/>
    <property type="evidence" value="ECO:0007669"/>
    <property type="project" value="UniProtKB-UniPathway"/>
</dbReference>
<dbReference type="PANTHER" id="PTHR35330">
    <property type="entry name" value="SIROHEME BIOSYNTHESIS PROTEIN MET8"/>
    <property type="match status" value="1"/>
</dbReference>
<dbReference type="Gene3D" id="3.30.160.110">
    <property type="entry name" value="Siroheme synthase, domain 2"/>
    <property type="match status" value="1"/>
</dbReference>
<evidence type="ECO:0000313" key="7">
    <source>
        <dbReference type="EMBL" id="PSR26242.1"/>
    </source>
</evidence>
<dbReference type="Pfam" id="PF13241">
    <property type="entry name" value="NAD_binding_7"/>
    <property type="match status" value="1"/>
</dbReference>
<comment type="caution">
    <text evidence="7">The sequence shown here is derived from an EMBL/GenBank/DDBJ whole genome shotgun (WGS) entry which is preliminary data.</text>
</comment>
<dbReference type="AlphaFoldDB" id="A0A2T2WVK3"/>
<evidence type="ECO:0000256" key="3">
    <source>
        <dbReference type="ARBA" id="ARBA00023002"/>
    </source>
</evidence>
<dbReference type="NCBIfam" id="TIGR01470">
    <property type="entry name" value="cysG_Nterm"/>
    <property type="match status" value="1"/>
</dbReference>
<dbReference type="GO" id="GO:0004325">
    <property type="term" value="F:ferrochelatase activity"/>
    <property type="evidence" value="ECO:0007669"/>
    <property type="project" value="InterPro"/>
</dbReference>
<accession>A0A2T2WVK3</accession>
<dbReference type="SUPFAM" id="SSF75615">
    <property type="entry name" value="Siroheme synthase middle domains-like"/>
    <property type="match status" value="1"/>
</dbReference>
<name>A0A2T2WVK3_9FIRM</name>
<dbReference type="EMBL" id="PXYT01000039">
    <property type="protein sequence ID" value="PSR26242.1"/>
    <property type="molecule type" value="Genomic_DNA"/>
</dbReference>